<evidence type="ECO:0000256" key="4">
    <source>
        <dbReference type="SAM" id="MobiDB-lite"/>
    </source>
</evidence>
<dbReference type="InterPro" id="IPR019826">
    <property type="entry name" value="Carboxylesterase_B_AS"/>
</dbReference>
<dbReference type="InterPro" id="IPR019819">
    <property type="entry name" value="Carboxylesterase_B_CS"/>
</dbReference>
<comment type="similarity">
    <text evidence="1 3">Belongs to the type-B carboxylesterase/lipase family.</text>
</comment>
<dbReference type="PATRIC" id="fig|59750.3.peg.46"/>
<dbReference type="GO" id="GO:0016787">
    <property type="term" value="F:hydrolase activity"/>
    <property type="evidence" value="ECO:0007669"/>
    <property type="project" value="UniProtKB-KW"/>
</dbReference>
<evidence type="ECO:0000313" key="7">
    <source>
        <dbReference type="Proteomes" id="UP000070612"/>
    </source>
</evidence>
<dbReference type="STRING" id="59750.AWC31_33335"/>
<dbReference type="InterPro" id="IPR050309">
    <property type="entry name" value="Type-B_Carboxylest/Lipase"/>
</dbReference>
<evidence type="ECO:0000313" key="6">
    <source>
        <dbReference type="EMBL" id="KWX25762.1"/>
    </source>
</evidence>
<dbReference type="InterPro" id="IPR002018">
    <property type="entry name" value="CarbesteraseB"/>
</dbReference>
<feature type="region of interest" description="Disordered" evidence="4">
    <location>
        <begin position="78"/>
        <end position="109"/>
    </location>
</feature>
<dbReference type="AlphaFoldDB" id="A0A132PUP9"/>
<proteinExistence type="inferred from homology"/>
<keyword evidence="7" id="KW-1185">Reference proteome</keyword>
<dbReference type="EC" id="3.1.1.-" evidence="3"/>
<dbReference type="PANTHER" id="PTHR11559">
    <property type="entry name" value="CARBOXYLESTERASE"/>
    <property type="match status" value="1"/>
</dbReference>
<evidence type="ECO:0000256" key="2">
    <source>
        <dbReference type="ARBA" id="ARBA00022801"/>
    </source>
</evidence>
<dbReference type="EMBL" id="LGTW01000001">
    <property type="protein sequence ID" value="KWX25762.1"/>
    <property type="molecule type" value="Genomic_DNA"/>
</dbReference>
<dbReference type="PROSITE" id="PS00941">
    <property type="entry name" value="CARBOXYLESTERASE_B_2"/>
    <property type="match status" value="1"/>
</dbReference>
<evidence type="ECO:0000256" key="1">
    <source>
        <dbReference type="ARBA" id="ARBA00005964"/>
    </source>
</evidence>
<dbReference type="RefSeq" id="WP_067842131.1">
    <property type="nucleotide sequence ID" value="NZ_LGTW01000001.1"/>
</dbReference>
<comment type="caution">
    <text evidence="6">The sequence shown here is derived from an EMBL/GenBank/DDBJ whole genome shotgun (WGS) entry which is preliminary data.</text>
</comment>
<evidence type="ECO:0000256" key="3">
    <source>
        <dbReference type="RuleBase" id="RU361235"/>
    </source>
</evidence>
<keyword evidence="2 3" id="KW-0378">Hydrolase</keyword>
<evidence type="ECO:0000259" key="5">
    <source>
        <dbReference type="Pfam" id="PF00135"/>
    </source>
</evidence>
<dbReference type="Proteomes" id="UP000070612">
    <property type="component" value="Unassembled WGS sequence"/>
</dbReference>
<dbReference type="PROSITE" id="PS51257">
    <property type="entry name" value="PROKAR_LIPOPROTEIN"/>
    <property type="match status" value="1"/>
</dbReference>
<feature type="domain" description="Carboxylesterase type B" evidence="5">
    <location>
        <begin position="38"/>
        <end position="524"/>
    </location>
</feature>
<sequence length="530" mass="55602">MRSGRWIIALLAALTLILAGCGSGGTEAVPAPPVSADPAIVHTAAGTLRGIVAPDHRLFAGIPYAAPPVGQRRFAAPAPAVGWPGERDATRPGPRCIQDPGGDPEQGRDAGEDCLTLNVWTPPASGEPRSVMVWIHGGAFVNGSSGIYDARWLAARGDIVVVTVNYRLGTLGFLAHPALGADGDVGNYGLADQQAALRWVRDNIAAFGGDPQKVTLAGESAGGMSVCDHLVAPGSAGLFRAAILMSAPCQAQADLATATRRSIDYAAQAGCPDPATAAACLRALPVDKLRKPVWYFNIGSDELTGPVTGTAVLPAAPIAAFTAGQAARVPILIGTNRDEFTLFVALRYLREGQRFTREEYPGLLAETFGPAAGAVGVHYPADRYGGVAEAYSAAVTDGEFSCVADRMADELTRTGTVYAYEFNDRGAPAPDAMRNLPFPVGASHSLELRYLFDVGGAPPLDPAQRVLSEQMIDYWAAFVRNTNPAVDGQPAWPAVDGAGARMSLRPDGSRMMDGFEAEHQCPFWAGLKEK</sequence>
<organism evidence="6 7">
    <name type="scientific">Mycolicibacterium wolinskyi</name>
    <dbReference type="NCBI Taxonomy" id="59750"/>
    <lineage>
        <taxon>Bacteria</taxon>
        <taxon>Bacillati</taxon>
        <taxon>Actinomycetota</taxon>
        <taxon>Actinomycetes</taxon>
        <taxon>Mycobacteriales</taxon>
        <taxon>Mycobacteriaceae</taxon>
        <taxon>Mycolicibacterium</taxon>
    </lineage>
</organism>
<dbReference type="ESTHER" id="9myco-a0a132pup9">
    <property type="family name" value="Carb_B_Bacteria"/>
</dbReference>
<reference evidence="6 7" key="1">
    <citation type="submission" date="2015-07" db="EMBL/GenBank/DDBJ databases">
        <title>A draft genome sequence of Mycobacterium wolinskyi.</title>
        <authorList>
            <person name="de Man T.J."/>
            <person name="Perry K.A."/>
            <person name="Coulliette A.D."/>
            <person name="Jensen B."/>
            <person name="Toney N.C."/>
            <person name="Limbago B.M."/>
            <person name="Noble-Wang J."/>
        </authorList>
    </citation>
    <scope>NUCLEOTIDE SEQUENCE [LARGE SCALE GENOMIC DNA]</scope>
    <source>
        <strain evidence="6 7">CDC_01</strain>
    </source>
</reference>
<accession>A0A132PUP9</accession>
<dbReference type="PROSITE" id="PS00122">
    <property type="entry name" value="CARBOXYLESTERASE_B_1"/>
    <property type="match status" value="1"/>
</dbReference>
<dbReference type="Gene3D" id="3.40.50.1820">
    <property type="entry name" value="alpha/beta hydrolase"/>
    <property type="match status" value="1"/>
</dbReference>
<dbReference type="Pfam" id="PF00135">
    <property type="entry name" value="COesterase"/>
    <property type="match status" value="1"/>
</dbReference>
<protein>
    <recommendedName>
        <fullName evidence="3">Carboxylic ester hydrolase</fullName>
        <ecNumber evidence="3">3.1.1.-</ecNumber>
    </recommendedName>
</protein>
<name>A0A132PUP9_9MYCO</name>
<dbReference type="SUPFAM" id="SSF53474">
    <property type="entry name" value="alpha/beta-Hydrolases"/>
    <property type="match status" value="1"/>
</dbReference>
<gene>
    <name evidence="6" type="ORF">AFM11_00225</name>
</gene>
<dbReference type="InterPro" id="IPR029058">
    <property type="entry name" value="AB_hydrolase_fold"/>
</dbReference>